<proteinExistence type="predicted"/>
<protein>
    <recommendedName>
        <fullName evidence="4">TRAP transporter solute receptor, TAXI family</fullName>
    </recommendedName>
</protein>
<keyword evidence="1" id="KW-0732">Signal</keyword>
<dbReference type="STRING" id="1513793.SAMN06296036_103227"/>
<dbReference type="PANTHER" id="PTHR42941">
    <property type="entry name" value="SLL1037 PROTEIN"/>
    <property type="match status" value="1"/>
</dbReference>
<dbReference type="NCBIfam" id="TIGR02122">
    <property type="entry name" value="TRAP_TAXI"/>
    <property type="match status" value="1"/>
</dbReference>
<dbReference type="EMBL" id="FWZT01000003">
    <property type="protein sequence ID" value="SMF01954.1"/>
    <property type="molecule type" value="Genomic_DNA"/>
</dbReference>
<dbReference type="InterPro" id="IPR011852">
    <property type="entry name" value="TRAP_TAXI"/>
</dbReference>
<keyword evidence="3" id="KW-1185">Reference proteome</keyword>
<dbReference type="AlphaFoldDB" id="A0A1Y6BC52"/>
<sequence>MKFNSLIFCMSLVCSLELAAKTKFLKFTGGPTGGTFQLFSNSLSVRLSEKLPGVRVSNQASAGSTENLRKINRGRVDFGVVHSGDLFLGRQGKLSGDNKSYQDVLAMAVLYRSAAQLVVLKKSDIRSLADLKGKRIGIGGPGSGAAATAERFFRSVGLWDSIDRQFLGYSKAASAMKDGHLDAMWVVSGFPTRAIIELAATKSVRLLDLQAEADKKGFLAAYPFYQAITIKAKTYEGVDHDVRVFADSTVWVAGRKTDDSYVYKTLKEVYSKDGLAYLQSVIPSSRYMSPSTGIQGLKVPLHPGAKKFWQEMGQELTKEQL</sequence>
<name>A0A1Y6BC52_9BACT</name>
<feature type="chain" id="PRO_5012667073" description="TRAP transporter solute receptor, TAXI family" evidence="1">
    <location>
        <begin position="21"/>
        <end position="321"/>
    </location>
</feature>
<evidence type="ECO:0000313" key="2">
    <source>
        <dbReference type="EMBL" id="SMF01954.1"/>
    </source>
</evidence>
<dbReference type="RefSeq" id="WP_132315963.1">
    <property type="nucleotide sequence ID" value="NZ_FWZT01000003.1"/>
</dbReference>
<feature type="signal peptide" evidence="1">
    <location>
        <begin position="1"/>
        <end position="20"/>
    </location>
</feature>
<evidence type="ECO:0008006" key="4">
    <source>
        <dbReference type="Google" id="ProtNLM"/>
    </source>
</evidence>
<accession>A0A1Y6BC52</accession>
<dbReference type="OrthoDB" id="9780180at2"/>
<evidence type="ECO:0000256" key="1">
    <source>
        <dbReference type="SAM" id="SignalP"/>
    </source>
</evidence>
<dbReference type="Proteomes" id="UP000192907">
    <property type="component" value="Unassembled WGS sequence"/>
</dbReference>
<reference evidence="3" key="1">
    <citation type="submission" date="2017-04" db="EMBL/GenBank/DDBJ databases">
        <authorList>
            <person name="Varghese N."/>
            <person name="Submissions S."/>
        </authorList>
    </citation>
    <scope>NUCLEOTIDE SEQUENCE [LARGE SCALE GENOMIC DNA]</scope>
    <source>
        <strain evidence="3">RKEM611</strain>
    </source>
</reference>
<dbReference type="Pfam" id="PF16868">
    <property type="entry name" value="NMT1_3"/>
    <property type="match status" value="1"/>
</dbReference>
<dbReference type="Gene3D" id="3.40.190.10">
    <property type="entry name" value="Periplasmic binding protein-like II"/>
    <property type="match status" value="2"/>
</dbReference>
<gene>
    <name evidence="2" type="ORF">SAMN06296036_103227</name>
</gene>
<dbReference type="CDD" id="cd13520">
    <property type="entry name" value="PBP2_TAXI_TRAP"/>
    <property type="match status" value="1"/>
</dbReference>
<evidence type="ECO:0000313" key="3">
    <source>
        <dbReference type="Proteomes" id="UP000192907"/>
    </source>
</evidence>
<dbReference type="SUPFAM" id="SSF53850">
    <property type="entry name" value="Periplasmic binding protein-like II"/>
    <property type="match status" value="1"/>
</dbReference>
<dbReference type="PANTHER" id="PTHR42941:SF1">
    <property type="entry name" value="SLL1037 PROTEIN"/>
    <property type="match status" value="1"/>
</dbReference>
<organism evidence="2 3">
    <name type="scientific">Pseudobacteriovorax antillogorgiicola</name>
    <dbReference type="NCBI Taxonomy" id="1513793"/>
    <lineage>
        <taxon>Bacteria</taxon>
        <taxon>Pseudomonadati</taxon>
        <taxon>Bdellovibrionota</taxon>
        <taxon>Oligoflexia</taxon>
        <taxon>Oligoflexales</taxon>
        <taxon>Pseudobacteriovoracaceae</taxon>
        <taxon>Pseudobacteriovorax</taxon>
    </lineage>
</organism>